<evidence type="ECO:0000256" key="1">
    <source>
        <dbReference type="SAM" id="MobiDB-lite"/>
    </source>
</evidence>
<keyword evidence="3" id="KW-1185">Reference proteome</keyword>
<organism evidence="2 3">
    <name type="scientific">Blattamonas nauphoetae</name>
    <dbReference type="NCBI Taxonomy" id="2049346"/>
    <lineage>
        <taxon>Eukaryota</taxon>
        <taxon>Metamonada</taxon>
        <taxon>Preaxostyla</taxon>
        <taxon>Oxymonadida</taxon>
        <taxon>Blattamonas</taxon>
    </lineage>
</organism>
<reference evidence="2 3" key="1">
    <citation type="journal article" date="2022" name="bioRxiv">
        <title>Genomics of Preaxostyla Flagellates Illuminates Evolutionary Transitions and the Path Towards Mitochondrial Loss.</title>
        <authorList>
            <person name="Novak L.V.F."/>
            <person name="Treitli S.C."/>
            <person name="Pyrih J."/>
            <person name="Halakuc P."/>
            <person name="Pipaliya S.V."/>
            <person name="Vacek V."/>
            <person name="Brzon O."/>
            <person name="Soukal P."/>
            <person name="Eme L."/>
            <person name="Dacks J.B."/>
            <person name="Karnkowska A."/>
            <person name="Elias M."/>
            <person name="Hampl V."/>
        </authorList>
    </citation>
    <scope>NUCLEOTIDE SEQUENCE [LARGE SCALE GENOMIC DNA]</scope>
    <source>
        <strain evidence="2">NAU3</strain>
        <tissue evidence="2">Gut</tissue>
    </source>
</reference>
<comment type="caution">
    <text evidence="2">The sequence shown here is derived from an EMBL/GenBank/DDBJ whole genome shotgun (WGS) entry which is preliminary data.</text>
</comment>
<feature type="region of interest" description="Disordered" evidence="1">
    <location>
        <begin position="36"/>
        <end position="58"/>
    </location>
</feature>
<protein>
    <submittedName>
        <fullName evidence="2">Uncharacterized protein</fullName>
    </submittedName>
</protein>
<evidence type="ECO:0000313" key="3">
    <source>
        <dbReference type="Proteomes" id="UP001281761"/>
    </source>
</evidence>
<feature type="compositionally biased region" description="Basic and acidic residues" evidence="1">
    <location>
        <begin position="42"/>
        <end position="57"/>
    </location>
</feature>
<gene>
    <name evidence="2" type="ORF">BLNAU_16383</name>
</gene>
<evidence type="ECO:0000313" key="2">
    <source>
        <dbReference type="EMBL" id="KAK2948642.1"/>
    </source>
</evidence>
<name>A0ABQ9XDA7_9EUKA</name>
<accession>A0ABQ9XDA7</accession>
<dbReference type="Proteomes" id="UP001281761">
    <property type="component" value="Unassembled WGS sequence"/>
</dbReference>
<sequence length="80" mass="9166">MLLIEQLVQVVLWNHSVSVQPAINYMLSTHFRRKGKTMKSGNIKETKGERSSQDDGMHAQTSYQLHALTRPHQGYLTTKI</sequence>
<proteinExistence type="predicted"/>
<dbReference type="EMBL" id="JARBJD010000171">
    <property type="protein sequence ID" value="KAK2948642.1"/>
    <property type="molecule type" value="Genomic_DNA"/>
</dbReference>